<dbReference type="Proteomes" id="UP000234857">
    <property type="component" value="Unassembled WGS sequence"/>
</dbReference>
<accession>A0A2N5ZMS7</accession>
<dbReference type="AlphaFoldDB" id="A0A2N5ZMS7"/>
<evidence type="ECO:0000313" key="1">
    <source>
        <dbReference type="EMBL" id="PLX19984.1"/>
    </source>
</evidence>
<comment type="caution">
    <text evidence="1">The sequence shown here is derived from an EMBL/GenBank/DDBJ whole genome shotgun (WGS) entry which is preliminary data.</text>
</comment>
<reference evidence="1 2" key="1">
    <citation type="submission" date="2017-11" db="EMBL/GenBank/DDBJ databases">
        <title>Genome-resolved metagenomics identifies genetic mobility, metabolic interactions, and unexpected diversity in perchlorate-reducing communities.</title>
        <authorList>
            <person name="Barnum T.P."/>
            <person name="Figueroa I.A."/>
            <person name="Carlstrom C.I."/>
            <person name="Lucas L.N."/>
            <person name="Engelbrektson A.L."/>
            <person name="Coates J.D."/>
        </authorList>
    </citation>
    <scope>NUCLEOTIDE SEQUENCE [LARGE SCALE GENOMIC DNA]</scope>
    <source>
        <strain evidence="1">BM706</strain>
    </source>
</reference>
<name>A0A2N5ZMS7_MUIH1</name>
<gene>
    <name evidence="1" type="ORF">C0601_00485</name>
</gene>
<organism evidence="1 2">
    <name type="scientific">Muiribacterium halophilum</name>
    <dbReference type="NCBI Taxonomy" id="2053465"/>
    <lineage>
        <taxon>Bacteria</taxon>
        <taxon>Candidatus Muiribacteriota</taxon>
        <taxon>Candidatus Muiribacteriia</taxon>
        <taxon>Candidatus Muiribacteriales</taxon>
        <taxon>Candidatus Muiribacteriaceae</taxon>
        <taxon>Candidatus Muiribacterium</taxon>
    </lineage>
</organism>
<protein>
    <submittedName>
        <fullName evidence="1">Uncharacterized protein</fullName>
    </submittedName>
</protein>
<sequence>MCKAKKHEKARWVDFSKSRIVWMSEYRVLKKGFLLPTFYSLFSVIFIKKKSPISEALFGICFILLYKH</sequence>
<dbReference type="EMBL" id="PKTG01000012">
    <property type="protein sequence ID" value="PLX19984.1"/>
    <property type="molecule type" value="Genomic_DNA"/>
</dbReference>
<evidence type="ECO:0000313" key="2">
    <source>
        <dbReference type="Proteomes" id="UP000234857"/>
    </source>
</evidence>
<proteinExistence type="predicted"/>